<keyword evidence="8" id="KW-1185">Reference proteome</keyword>
<evidence type="ECO:0000313" key="7">
    <source>
        <dbReference type="EMBL" id="KAG7291091.1"/>
    </source>
</evidence>
<comment type="subcellular location">
    <subcellularLocation>
        <location evidence="1">Membrane</location>
        <topology evidence="1">Multi-pass membrane protein</topology>
    </subcellularLocation>
</comment>
<gene>
    <name evidence="7" type="ORF">NEMBOFW57_001101</name>
</gene>
<dbReference type="GO" id="GO:0005886">
    <property type="term" value="C:plasma membrane"/>
    <property type="evidence" value="ECO:0007669"/>
    <property type="project" value="TreeGrafter"/>
</dbReference>
<dbReference type="PROSITE" id="PS50850">
    <property type="entry name" value="MFS"/>
    <property type="match status" value="1"/>
</dbReference>
<feature type="transmembrane region" description="Helical" evidence="5">
    <location>
        <begin position="100"/>
        <end position="121"/>
    </location>
</feature>
<reference evidence="7" key="1">
    <citation type="submission" date="2023-02" db="EMBL/GenBank/DDBJ databases">
        <authorList>
            <person name="Palmer J.M."/>
        </authorList>
    </citation>
    <scope>NUCLEOTIDE SEQUENCE</scope>
    <source>
        <strain evidence="7">FW57</strain>
    </source>
</reference>
<keyword evidence="4 5" id="KW-0472">Membrane</keyword>
<evidence type="ECO:0000313" key="8">
    <source>
        <dbReference type="Proteomes" id="UP001197093"/>
    </source>
</evidence>
<accession>A0AAD4I1F9</accession>
<evidence type="ECO:0000256" key="1">
    <source>
        <dbReference type="ARBA" id="ARBA00004141"/>
    </source>
</evidence>
<dbReference type="Proteomes" id="UP001197093">
    <property type="component" value="Unassembled WGS sequence"/>
</dbReference>
<evidence type="ECO:0000256" key="2">
    <source>
        <dbReference type="ARBA" id="ARBA00022692"/>
    </source>
</evidence>
<protein>
    <recommendedName>
        <fullName evidence="6">Major facilitator superfamily (MFS) profile domain-containing protein</fullName>
    </recommendedName>
</protein>
<evidence type="ECO:0000259" key="6">
    <source>
        <dbReference type="PROSITE" id="PS50850"/>
    </source>
</evidence>
<evidence type="ECO:0000256" key="4">
    <source>
        <dbReference type="ARBA" id="ARBA00023136"/>
    </source>
</evidence>
<keyword evidence="2 5" id="KW-0812">Transmembrane</keyword>
<feature type="transmembrane region" description="Helical" evidence="5">
    <location>
        <begin position="127"/>
        <end position="145"/>
    </location>
</feature>
<feature type="transmembrane region" description="Helical" evidence="5">
    <location>
        <begin position="157"/>
        <end position="179"/>
    </location>
</feature>
<feature type="domain" description="Major facilitator superfamily (MFS) profile" evidence="6">
    <location>
        <begin position="62"/>
        <end position="362"/>
    </location>
</feature>
<dbReference type="SUPFAM" id="SSF103473">
    <property type="entry name" value="MFS general substrate transporter"/>
    <property type="match status" value="2"/>
</dbReference>
<organism evidence="7 8">
    <name type="scientific">Staphylotrichum longicolle</name>
    <dbReference type="NCBI Taxonomy" id="669026"/>
    <lineage>
        <taxon>Eukaryota</taxon>
        <taxon>Fungi</taxon>
        <taxon>Dikarya</taxon>
        <taxon>Ascomycota</taxon>
        <taxon>Pezizomycotina</taxon>
        <taxon>Sordariomycetes</taxon>
        <taxon>Sordariomycetidae</taxon>
        <taxon>Sordariales</taxon>
        <taxon>Chaetomiaceae</taxon>
        <taxon>Staphylotrichum</taxon>
    </lineage>
</organism>
<dbReference type="Gene3D" id="1.20.1720.10">
    <property type="entry name" value="Multidrug resistance protein D"/>
    <property type="match status" value="1"/>
</dbReference>
<keyword evidence="3 5" id="KW-1133">Transmembrane helix</keyword>
<comment type="caution">
    <text evidence="7">The sequence shown here is derived from an EMBL/GenBank/DDBJ whole genome shotgun (WGS) entry which is preliminary data.</text>
</comment>
<evidence type="ECO:0000256" key="3">
    <source>
        <dbReference type="ARBA" id="ARBA00022989"/>
    </source>
</evidence>
<proteinExistence type="predicted"/>
<feature type="transmembrane region" description="Helical" evidence="5">
    <location>
        <begin position="258"/>
        <end position="285"/>
    </location>
</feature>
<feature type="transmembrane region" description="Helical" evidence="5">
    <location>
        <begin position="326"/>
        <end position="347"/>
    </location>
</feature>
<feature type="transmembrane region" description="Helical" evidence="5">
    <location>
        <begin position="232"/>
        <end position="252"/>
    </location>
</feature>
<dbReference type="InterPro" id="IPR020846">
    <property type="entry name" value="MFS_dom"/>
</dbReference>
<dbReference type="InterPro" id="IPR036259">
    <property type="entry name" value="MFS_trans_sf"/>
</dbReference>
<dbReference type="PANTHER" id="PTHR23502:SF181">
    <property type="entry name" value="MAJOR FACILITATOR SUPERFAMILY (MFS) PROFILE DOMAIN-CONTAINING PROTEIN"/>
    <property type="match status" value="1"/>
</dbReference>
<dbReference type="EMBL" id="JAHCVI010000001">
    <property type="protein sequence ID" value="KAG7291091.1"/>
    <property type="molecule type" value="Genomic_DNA"/>
</dbReference>
<name>A0AAD4I1F9_9PEZI</name>
<dbReference type="PANTHER" id="PTHR23502">
    <property type="entry name" value="MAJOR FACILITATOR SUPERFAMILY"/>
    <property type="match status" value="1"/>
</dbReference>
<feature type="transmembrane region" description="Helical" evidence="5">
    <location>
        <begin position="297"/>
        <end position="320"/>
    </location>
</feature>
<feature type="transmembrane region" description="Helical" evidence="5">
    <location>
        <begin position="60"/>
        <end position="88"/>
    </location>
</feature>
<dbReference type="AlphaFoldDB" id="A0AAD4I1F9"/>
<dbReference type="GO" id="GO:0022857">
    <property type="term" value="F:transmembrane transporter activity"/>
    <property type="evidence" value="ECO:0007669"/>
    <property type="project" value="InterPro"/>
</dbReference>
<feature type="transmembrane region" description="Helical" evidence="5">
    <location>
        <begin position="191"/>
        <end position="212"/>
    </location>
</feature>
<evidence type="ECO:0000256" key="5">
    <source>
        <dbReference type="SAM" id="Phobius"/>
    </source>
</evidence>
<sequence>MSNPSGPPVHVEMAVAHDALKTEEPHAMPPSSHHHHNLQLLPAPSADPKDPLRWPQWLKIAALISTAIANFTANFAGTGLSVAAQILAMQYHKSANDVNALLSFNLLFLGVGNLVWVPLGVKFGKRFALITSMAMHFAVLIWTAKADSFNSLLAARCLSGLAGGAGELILIFAFPQLLFAPPYLFTPVQVGLMQIAAIIGFGLACFAGGYVADAITARVIIRQGRVFPEQRLVSLIPGFLISPVGCIVIAFACSHQLSWVAIAFGFGMASFGTVYAPNIAITYVVESRPKQASEALVSINVFKNLVSFLFLYTAVDWVAARGWLEVYMIIFMLVSLSMLLAVPFYFYGSRLRAMSSRLERFL</sequence>